<dbReference type="Proteomes" id="UP001212411">
    <property type="component" value="Chromosome 2"/>
</dbReference>
<reference evidence="1 2" key="1">
    <citation type="journal article" date="2023" name="G3 (Bethesda)">
        <title>A high-quality reference genome for the fission yeast Schizosaccharomyces osmophilus.</title>
        <authorList>
            <person name="Jia G.S."/>
            <person name="Zhang W.C."/>
            <person name="Liang Y."/>
            <person name="Liu X.H."/>
            <person name="Rhind N."/>
            <person name="Pidoux A."/>
            <person name="Brysch-Herzberg M."/>
            <person name="Du L.L."/>
        </authorList>
    </citation>
    <scope>NUCLEOTIDE SEQUENCE [LARGE SCALE GENOMIC DNA]</scope>
    <source>
        <strain evidence="1 2">CBS 15793</strain>
    </source>
</reference>
<keyword evidence="2" id="KW-1185">Reference proteome</keyword>
<dbReference type="GO" id="GO:0032299">
    <property type="term" value="C:ribonuclease H2 complex"/>
    <property type="evidence" value="ECO:0007669"/>
    <property type="project" value="InterPro"/>
</dbReference>
<dbReference type="CDD" id="cd09271">
    <property type="entry name" value="RNase_H2-C"/>
    <property type="match status" value="1"/>
</dbReference>
<dbReference type="AlphaFoldDB" id="A0AAE9WDI3"/>
<dbReference type="KEGG" id="som:SOMG_03768"/>
<name>A0AAE9WDI3_9SCHI</name>
<dbReference type="InterPro" id="IPR013924">
    <property type="entry name" value="RNase_H2_suC"/>
</dbReference>
<dbReference type="GeneID" id="80877246"/>
<dbReference type="GO" id="GO:0006401">
    <property type="term" value="P:RNA catabolic process"/>
    <property type="evidence" value="ECO:0007669"/>
    <property type="project" value="InterPro"/>
</dbReference>
<evidence type="ECO:0000313" key="2">
    <source>
        <dbReference type="Proteomes" id="UP001212411"/>
    </source>
</evidence>
<proteinExistence type="predicted"/>
<dbReference type="PANTHER" id="PTHR47204">
    <property type="entry name" value="OS02G0168900 PROTEIN"/>
    <property type="match status" value="1"/>
</dbReference>
<protein>
    <submittedName>
        <fullName evidence="1">Ribonuclease H2 complex subunit Rnh203</fullName>
    </submittedName>
</protein>
<dbReference type="Gene3D" id="2.40.128.680">
    <property type="match status" value="1"/>
</dbReference>
<accession>A0AAE9WDI3</accession>
<dbReference type="RefSeq" id="XP_056038680.1">
    <property type="nucleotide sequence ID" value="XM_056182557.1"/>
</dbReference>
<organism evidence="1 2">
    <name type="scientific">Schizosaccharomyces osmophilus</name>
    <dbReference type="NCBI Taxonomy" id="2545709"/>
    <lineage>
        <taxon>Eukaryota</taxon>
        <taxon>Fungi</taxon>
        <taxon>Dikarya</taxon>
        <taxon>Ascomycota</taxon>
        <taxon>Taphrinomycotina</taxon>
        <taxon>Schizosaccharomycetes</taxon>
        <taxon>Schizosaccharomycetales</taxon>
        <taxon>Schizosaccharomycetaceae</taxon>
        <taxon>Schizosaccharomyces</taxon>
    </lineage>
</organism>
<dbReference type="Pfam" id="PF08615">
    <property type="entry name" value="RNase_H2_suC"/>
    <property type="match status" value="1"/>
</dbReference>
<evidence type="ECO:0000313" key="1">
    <source>
        <dbReference type="EMBL" id="WBW74437.1"/>
    </source>
</evidence>
<dbReference type="PANTHER" id="PTHR47204:SF1">
    <property type="entry name" value="RIBONUCLEASE H2 SUBUNIT C"/>
    <property type="match status" value="1"/>
</dbReference>
<dbReference type="EMBL" id="CP115612">
    <property type="protein sequence ID" value="WBW74437.1"/>
    <property type="molecule type" value="Genomic_DNA"/>
</dbReference>
<sequence length="158" mass="18290">MKKPIIQIQNKNEGKLEEKVSLMPCFIDFDGPASVSEFFHDKISKKDGSRNTDLAYFRGRELNGRTLELPEGYMGECVHFPLPDRADQFYAGNELDNNEDEASVSEEHCQTSSTFSQFKIWDRDVSTSIEQNQWYKGIVEWTQFASKVRFLGFYHVNS</sequence>
<gene>
    <name evidence="1" type="primary">rnh203</name>
    <name evidence="1" type="ORF">SOMG_03768</name>
</gene>